<dbReference type="PROSITE" id="PS00211">
    <property type="entry name" value="ABC_TRANSPORTER_1"/>
    <property type="match status" value="1"/>
</dbReference>
<dbReference type="GO" id="GO:0016887">
    <property type="term" value="F:ATP hydrolysis activity"/>
    <property type="evidence" value="ECO:0007669"/>
    <property type="project" value="InterPro"/>
</dbReference>
<dbReference type="Pfam" id="PF00005">
    <property type="entry name" value="ABC_tran"/>
    <property type="match status" value="2"/>
</dbReference>
<evidence type="ECO:0000256" key="6">
    <source>
        <dbReference type="ARBA" id="ARBA00022840"/>
    </source>
</evidence>
<protein>
    <submittedName>
        <fullName evidence="10">Ribose transport system ATP-binding protein</fullName>
    </submittedName>
</protein>
<dbReference type="AlphaFoldDB" id="A0A1M6TKZ2"/>
<evidence type="ECO:0000256" key="4">
    <source>
        <dbReference type="ARBA" id="ARBA00022737"/>
    </source>
</evidence>
<dbReference type="InterPro" id="IPR050107">
    <property type="entry name" value="ABC_carbohydrate_import_ATPase"/>
</dbReference>
<name>A0A1M6TKZ2_9FIRM</name>
<dbReference type="RefSeq" id="WP_175549010.1">
    <property type="nucleotide sequence ID" value="NZ_FRAR01000017.1"/>
</dbReference>
<evidence type="ECO:0000313" key="10">
    <source>
        <dbReference type="EMBL" id="SHK57665.1"/>
    </source>
</evidence>
<dbReference type="FunFam" id="3.40.50.300:FF:000127">
    <property type="entry name" value="Ribose import ATP-binding protein RbsA"/>
    <property type="match status" value="1"/>
</dbReference>
<evidence type="ECO:0000313" key="11">
    <source>
        <dbReference type="Proteomes" id="UP000183997"/>
    </source>
</evidence>
<keyword evidence="2" id="KW-0813">Transport</keyword>
<dbReference type="GO" id="GO:0005886">
    <property type="term" value="C:plasma membrane"/>
    <property type="evidence" value="ECO:0007669"/>
    <property type="project" value="UniProtKB-SubCell"/>
</dbReference>
<sequence>MNKSNYILEMKGISKSFPGVQALKQVDMSVKAGEVHCLIGANGAGKSTLMKILAGVYLKDEGETTFQGRPVEITDPISSARLGIAVIYQELSLTQNMSVAENIFLGKYPKKYGIFLNWTELNQRAQAIINDLGIKIDVKKPVSGLSIGQRQIVELAKALATEAKLIVMDEPSATLSGEEFETLVRVIEGLKAKGITVIYISHRLEELFRVGDRVTVLRDGRHITTTDLRELNQDQLVELIIGHTLSKGKNESSVMVTGEEIISLTDVSTSKLTAINLALNKGEILGLYGLVGSGRTEVLRVIYGVDKPLQGHVKIRGKKASFKCPADAIKSGIAMVPENRKTQGLVLNLSVWENSIISSLRMFTQTGVLKYSKMYNKVSEYVGKLKIVTPSIKTPVRNLSGGNQQKVVIAKWLIRKSTILLFDEPTQGIDIGAKEEVYSIIKDLASKEFGVVVASSELEELLQLCDRILVMYNGKVAGEFRKDNFQEETILRYAVAGG</sequence>
<keyword evidence="4" id="KW-0677">Repeat</keyword>
<gene>
    <name evidence="10" type="ORF">SAMN02745123_02357</name>
</gene>
<feature type="domain" description="ABC transporter" evidence="9">
    <location>
        <begin position="8"/>
        <end position="244"/>
    </location>
</feature>
<accession>A0A1M6TKZ2</accession>
<dbReference type="PANTHER" id="PTHR43790">
    <property type="entry name" value="CARBOHYDRATE TRANSPORT ATP-BINDING PROTEIN MG119-RELATED"/>
    <property type="match status" value="1"/>
</dbReference>
<evidence type="ECO:0000256" key="8">
    <source>
        <dbReference type="ARBA" id="ARBA00023136"/>
    </source>
</evidence>
<dbReference type="SUPFAM" id="SSF52540">
    <property type="entry name" value="P-loop containing nucleoside triphosphate hydrolases"/>
    <property type="match status" value="2"/>
</dbReference>
<keyword evidence="11" id="KW-1185">Reference proteome</keyword>
<feature type="domain" description="ABC transporter" evidence="9">
    <location>
        <begin position="256"/>
        <end position="498"/>
    </location>
</feature>
<dbReference type="CDD" id="cd03216">
    <property type="entry name" value="ABC_Carb_Monos_I"/>
    <property type="match status" value="1"/>
</dbReference>
<reference evidence="11" key="1">
    <citation type="submission" date="2016-11" db="EMBL/GenBank/DDBJ databases">
        <authorList>
            <person name="Varghese N."/>
            <person name="Submissions S."/>
        </authorList>
    </citation>
    <scope>NUCLEOTIDE SEQUENCE [LARGE SCALE GENOMIC DNA]</scope>
    <source>
        <strain evidence="11">DSM 10349</strain>
    </source>
</reference>
<evidence type="ECO:0000256" key="2">
    <source>
        <dbReference type="ARBA" id="ARBA00022448"/>
    </source>
</evidence>
<dbReference type="InterPro" id="IPR003593">
    <property type="entry name" value="AAA+_ATPase"/>
</dbReference>
<dbReference type="InterPro" id="IPR027417">
    <property type="entry name" value="P-loop_NTPase"/>
</dbReference>
<keyword evidence="3" id="KW-1003">Cell membrane</keyword>
<evidence type="ECO:0000256" key="3">
    <source>
        <dbReference type="ARBA" id="ARBA00022475"/>
    </source>
</evidence>
<dbReference type="SMART" id="SM00382">
    <property type="entry name" value="AAA"/>
    <property type="match status" value="2"/>
</dbReference>
<dbReference type="GO" id="GO:0005524">
    <property type="term" value="F:ATP binding"/>
    <property type="evidence" value="ECO:0007669"/>
    <property type="project" value="UniProtKB-KW"/>
</dbReference>
<comment type="subcellular location">
    <subcellularLocation>
        <location evidence="1">Cell membrane</location>
        <topology evidence="1">Peripheral membrane protein</topology>
    </subcellularLocation>
</comment>
<keyword evidence="7" id="KW-1278">Translocase</keyword>
<proteinExistence type="predicted"/>
<dbReference type="Proteomes" id="UP000183997">
    <property type="component" value="Unassembled WGS sequence"/>
</dbReference>
<dbReference type="EMBL" id="FRAR01000017">
    <property type="protein sequence ID" value="SHK57665.1"/>
    <property type="molecule type" value="Genomic_DNA"/>
</dbReference>
<dbReference type="PROSITE" id="PS50893">
    <property type="entry name" value="ABC_TRANSPORTER_2"/>
    <property type="match status" value="2"/>
</dbReference>
<dbReference type="Gene3D" id="3.40.50.300">
    <property type="entry name" value="P-loop containing nucleotide triphosphate hydrolases"/>
    <property type="match status" value="2"/>
</dbReference>
<evidence type="ECO:0000256" key="7">
    <source>
        <dbReference type="ARBA" id="ARBA00022967"/>
    </source>
</evidence>
<dbReference type="CDD" id="cd03215">
    <property type="entry name" value="ABC_Carb_Monos_II"/>
    <property type="match status" value="1"/>
</dbReference>
<evidence type="ECO:0000256" key="1">
    <source>
        <dbReference type="ARBA" id="ARBA00004202"/>
    </source>
</evidence>
<keyword evidence="5" id="KW-0547">Nucleotide-binding</keyword>
<dbReference type="PANTHER" id="PTHR43790:SF9">
    <property type="entry name" value="GALACTOFURANOSE TRANSPORTER ATP-BINDING PROTEIN YTFR"/>
    <property type="match status" value="1"/>
</dbReference>
<keyword evidence="6 10" id="KW-0067">ATP-binding</keyword>
<dbReference type="InterPro" id="IPR017871">
    <property type="entry name" value="ABC_transporter-like_CS"/>
</dbReference>
<evidence type="ECO:0000259" key="9">
    <source>
        <dbReference type="PROSITE" id="PS50893"/>
    </source>
</evidence>
<dbReference type="InterPro" id="IPR003439">
    <property type="entry name" value="ABC_transporter-like_ATP-bd"/>
</dbReference>
<evidence type="ECO:0000256" key="5">
    <source>
        <dbReference type="ARBA" id="ARBA00022741"/>
    </source>
</evidence>
<keyword evidence="8" id="KW-0472">Membrane</keyword>
<dbReference type="STRING" id="1121421.SAMN02745123_02357"/>
<organism evidence="10 11">
    <name type="scientific">Desulforamulus aeronauticus DSM 10349</name>
    <dbReference type="NCBI Taxonomy" id="1121421"/>
    <lineage>
        <taxon>Bacteria</taxon>
        <taxon>Bacillati</taxon>
        <taxon>Bacillota</taxon>
        <taxon>Clostridia</taxon>
        <taxon>Eubacteriales</taxon>
        <taxon>Peptococcaceae</taxon>
        <taxon>Desulforamulus</taxon>
    </lineage>
</organism>